<dbReference type="PANTHER" id="PTHR43133:SF62">
    <property type="entry name" value="RNA POLYMERASE SIGMA FACTOR SIGZ"/>
    <property type="match status" value="1"/>
</dbReference>
<proteinExistence type="inferred from homology"/>
<keyword evidence="4" id="KW-0238">DNA-binding</keyword>
<dbReference type="SUPFAM" id="SSF88659">
    <property type="entry name" value="Sigma3 and sigma4 domains of RNA polymerase sigma factors"/>
    <property type="match status" value="1"/>
</dbReference>
<evidence type="ECO:0000256" key="4">
    <source>
        <dbReference type="ARBA" id="ARBA00023125"/>
    </source>
</evidence>
<organism evidence="8 9">
    <name type="scientific">Pontibacter aydingkolensis</name>
    <dbReference type="NCBI Taxonomy" id="1911536"/>
    <lineage>
        <taxon>Bacteria</taxon>
        <taxon>Pseudomonadati</taxon>
        <taxon>Bacteroidota</taxon>
        <taxon>Cytophagia</taxon>
        <taxon>Cytophagales</taxon>
        <taxon>Hymenobacteraceae</taxon>
        <taxon>Pontibacter</taxon>
    </lineage>
</organism>
<dbReference type="Gene3D" id="1.10.1740.10">
    <property type="match status" value="1"/>
</dbReference>
<name>A0ABS7CVF8_9BACT</name>
<keyword evidence="2" id="KW-0805">Transcription regulation</keyword>
<reference evidence="8 9" key="1">
    <citation type="journal article" date="2016" name="Int. J. Syst. Evol. Microbiol.">
        <title>Pontibacter aydingkolensis sp. nov., isolated from soil of a salt lake.</title>
        <authorList>
            <person name="Osman G."/>
            <person name="Zhang T."/>
            <person name="Lou K."/>
            <person name="Gao Y."/>
            <person name="Chang W."/>
            <person name="Lin Q."/>
            <person name="Yang H.M."/>
            <person name="Huo X.D."/>
            <person name="Wang N."/>
        </authorList>
    </citation>
    <scope>NUCLEOTIDE SEQUENCE [LARGE SCALE GENOMIC DNA]</scope>
    <source>
        <strain evidence="8 9">KACC 19255</strain>
    </source>
</reference>
<dbReference type="Pfam" id="PF04545">
    <property type="entry name" value="Sigma70_r4"/>
    <property type="match status" value="1"/>
</dbReference>
<comment type="caution">
    <text evidence="8">The sequence shown here is derived from an EMBL/GenBank/DDBJ whole genome shotgun (WGS) entry which is preliminary data.</text>
</comment>
<dbReference type="Pfam" id="PF04542">
    <property type="entry name" value="Sigma70_r2"/>
    <property type="match status" value="1"/>
</dbReference>
<evidence type="ECO:0000259" key="6">
    <source>
        <dbReference type="Pfam" id="PF04542"/>
    </source>
</evidence>
<keyword evidence="9" id="KW-1185">Reference proteome</keyword>
<evidence type="ECO:0000256" key="2">
    <source>
        <dbReference type="ARBA" id="ARBA00023015"/>
    </source>
</evidence>
<dbReference type="InterPro" id="IPR013325">
    <property type="entry name" value="RNA_pol_sigma_r2"/>
</dbReference>
<dbReference type="PANTHER" id="PTHR43133">
    <property type="entry name" value="RNA POLYMERASE ECF-TYPE SIGMA FACTO"/>
    <property type="match status" value="1"/>
</dbReference>
<dbReference type="SUPFAM" id="SSF88946">
    <property type="entry name" value="Sigma2 domain of RNA polymerase sigma factors"/>
    <property type="match status" value="1"/>
</dbReference>
<dbReference type="RefSeq" id="WP_219877679.1">
    <property type="nucleotide sequence ID" value="NZ_JAHYXK010000009.1"/>
</dbReference>
<comment type="similarity">
    <text evidence="1">Belongs to the sigma-70 factor family. ECF subfamily.</text>
</comment>
<protein>
    <submittedName>
        <fullName evidence="8">RNA polymerase sigma factor</fullName>
    </submittedName>
</protein>
<evidence type="ECO:0000313" key="9">
    <source>
        <dbReference type="Proteomes" id="UP000813018"/>
    </source>
</evidence>
<dbReference type="InterPro" id="IPR007630">
    <property type="entry name" value="RNA_pol_sigma70_r4"/>
</dbReference>
<evidence type="ECO:0000259" key="7">
    <source>
        <dbReference type="Pfam" id="PF04545"/>
    </source>
</evidence>
<dbReference type="EMBL" id="JAHYXK010000009">
    <property type="protein sequence ID" value="MBW7467799.1"/>
    <property type="molecule type" value="Genomic_DNA"/>
</dbReference>
<feature type="domain" description="RNA polymerase sigma-70 region 4" evidence="7">
    <location>
        <begin position="110"/>
        <end position="157"/>
    </location>
</feature>
<sequence>MAISVLYDNYSAAIYGVILRVVRCEHTAEDVMQECFVKIWTSILSYDPLKARLFTWLIRIARNAAIDALRSAHYRMSLGTCDIKEITFDGNNAIHTSFNPDPIGIRQLTQVLNTEQREVIDLLYFGGLTQTEAAEALNIPLGTVKNRSRTAISKLKKLFGPA</sequence>
<dbReference type="NCBIfam" id="TIGR02937">
    <property type="entry name" value="sigma70-ECF"/>
    <property type="match status" value="1"/>
</dbReference>
<dbReference type="Proteomes" id="UP000813018">
    <property type="component" value="Unassembled WGS sequence"/>
</dbReference>
<evidence type="ECO:0000256" key="1">
    <source>
        <dbReference type="ARBA" id="ARBA00010641"/>
    </source>
</evidence>
<dbReference type="InterPro" id="IPR014284">
    <property type="entry name" value="RNA_pol_sigma-70_dom"/>
</dbReference>
<dbReference type="Gene3D" id="1.10.10.10">
    <property type="entry name" value="Winged helix-like DNA-binding domain superfamily/Winged helix DNA-binding domain"/>
    <property type="match status" value="1"/>
</dbReference>
<keyword evidence="5" id="KW-0804">Transcription</keyword>
<gene>
    <name evidence="8" type="ORF">K0O23_12045</name>
</gene>
<dbReference type="InterPro" id="IPR007627">
    <property type="entry name" value="RNA_pol_sigma70_r2"/>
</dbReference>
<evidence type="ECO:0000256" key="3">
    <source>
        <dbReference type="ARBA" id="ARBA00023082"/>
    </source>
</evidence>
<dbReference type="InterPro" id="IPR036388">
    <property type="entry name" value="WH-like_DNA-bd_sf"/>
</dbReference>
<feature type="domain" description="RNA polymerase sigma-70 region 2" evidence="6">
    <location>
        <begin position="6"/>
        <end position="72"/>
    </location>
</feature>
<dbReference type="CDD" id="cd06171">
    <property type="entry name" value="Sigma70_r4"/>
    <property type="match status" value="1"/>
</dbReference>
<accession>A0ABS7CVF8</accession>
<evidence type="ECO:0000313" key="8">
    <source>
        <dbReference type="EMBL" id="MBW7467799.1"/>
    </source>
</evidence>
<dbReference type="InterPro" id="IPR013324">
    <property type="entry name" value="RNA_pol_sigma_r3/r4-like"/>
</dbReference>
<evidence type="ECO:0000256" key="5">
    <source>
        <dbReference type="ARBA" id="ARBA00023163"/>
    </source>
</evidence>
<dbReference type="InterPro" id="IPR039425">
    <property type="entry name" value="RNA_pol_sigma-70-like"/>
</dbReference>
<keyword evidence="3" id="KW-0731">Sigma factor</keyword>